<gene>
    <name evidence="2" type="ORF">N7492_009779</name>
</gene>
<evidence type="ECO:0000256" key="1">
    <source>
        <dbReference type="SAM" id="MobiDB-lite"/>
    </source>
</evidence>
<reference evidence="2" key="1">
    <citation type="submission" date="2022-11" db="EMBL/GenBank/DDBJ databases">
        <authorList>
            <person name="Petersen C."/>
        </authorList>
    </citation>
    <scope>NUCLEOTIDE SEQUENCE</scope>
    <source>
        <strain evidence="2">IBT 21917</strain>
    </source>
</reference>
<organism evidence="2 3">
    <name type="scientific">Penicillium capsulatum</name>
    <dbReference type="NCBI Taxonomy" id="69766"/>
    <lineage>
        <taxon>Eukaryota</taxon>
        <taxon>Fungi</taxon>
        <taxon>Dikarya</taxon>
        <taxon>Ascomycota</taxon>
        <taxon>Pezizomycotina</taxon>
        <taxon>Eurotiomycetes</taxon>
        <taxon>Eurotiomycetidae</taxon>
        <taxon>Eurotiales</taxon>
        <taxon>Aspergillaceae</taxon>
        <taxon>Penicillium</taxon>
    </lineage>
</organism>
<name>A0A9W9LF90_9EURO</name>
<sequence>MVEPLDYKSLWERAEGERRKAEDERRKAEDERQKAEDERERAENERDLSRKNTQPSTFAEFIRMSHFHLSRPLSVQTDLELCTKGPLTSPVGRSCPTFLRPWTGFQQLQEKVYAKVLDLLEPSEEPSPRLFTSIAGLQNLQEELHLGPLASEEDLRIYSSLAVENQVHRILERLKSIPGSNVAFPRLGGVSFENHYNALRERRAPNRSRPSSSSTRSNTDGFCVHQTAGGQKELLTTMEYKAPHKLTSQQICAGLREMNLWEDVVQQTTIPVDPEEKLQYIAKLRVGTIASQAHDAMLKDGMPTMVVSTGIGQVYFHIPEERPDILEYFYVQPNIDVESIRHTDWALQPVTVIGRMLSFCLMSLTSPARSQAWRNRAIHETHTWRVDVEEILKGFSEDELRSNPSGSEYFPSSPLGPSPARPARVSCQDGLTSPPLSDHSDSDNPPGHQRKRALSQVLSSPTPGPATRSRTKKSMQSSAPGPQETAEGTEAMEYCTQRCLLGLWNQDKLDADCPNVTRHRKSSRTQYHMINRADFLRRVKAQLDESLDHYIAPTQILDSSAVLSRVSLMPYGYTFVSKGTPDEHRDDTIREAEVYGTLRPYQGSAVPICLGTIDLQRTFFVHPQICIKHMLLLSWAGKATDITQIAPGEPWESYERAGKAIQSKILGYTSMHPGNILWDPCRRCIQLVNFDSPNCRPRKLFRAPPGCPGPKKRSATSTTWPTKRRRVR</sequence>
<feature type="region of interest" description="Disordered" evidence="1">
    <location>
        <begin position="13"/>
        <end position="55"/>
    </location>
</feature>
<feature type="compositionally biased region" description="Basic and acidic residues" evidence="1">
    <location>
        <begin position="13"/>
        <end position="50"/>
    </location>
</feature>
<feature type="region of interest" description="Disordered" evidence="1">
    <location>
        <begin position="397"/>
        <end position="488"/>
    </location>
</feature>
<comment type="caution">
    <text evidence="2">The sequence shown here is derived from an EMBL/GenBank/DDBJ whole genome shotgun (WGS) entry which is preliminary data.</text>
</comment>
<feature type="region of interest" description="Disordered" evidence="1">
    <location>
        <begin position="199"/>
        <end position="223"/>
    </location>
</feature>
<dbReference type="OrthoDB" id="2156052at2759"/>
<proteinExistence type="predicted"/>
<protein>
    <submittedName>
        <fullName evidence="2">Uncharacterized protein</fullName>
    </submittedName>
</protein>
<keyword evidence="3" id="KW-1185">Reference proteome</keyword>
<evidence type="ECO:0000313" key="2">
    <source>
        <dbReference type="EMBL" id="KAJ5152499.1"/>
    </source>
</evidence>
<feature type="compositionally biased region" description="Low complexity" evidence="1">
    <location>
        <begin position="207"/>
        <end position="219"/>
    </location>
</feature>
<dbReference type="Proteomes" id="UP001146351">
    <property type="component" value="Unassembled WGS sequence"/>
</dbReference>
<accession>A0A9W9LF90</accession>
<evidence type="ECO:0000313" key="3">
    <source>
        <dbReference type="Proteomes" id="UP001146351"/>
    </source>
</evidence>
<dbReference type="EMBL" id="JAPQKO010000007">
    <property type="protein sequence ID" value="KAJ5152499.1"/>
    <property type="molecule type" value="Genomic_DNA"/>
</dbReference>
<reference evidence="2" key="2">
    <citation type="journal article" date="2023" name="IMA Fungus">
        <title>Comparative genomic study of the Penicillium genus elucidates a diverse pangenome and 15 lateral gene transfer events.</title>
        <authorList>
            <person name="Petersen C."/>
            <person name="Sorensen T."/>
            <person name="Nielsen M.R."/>
            <person name="Sondergaard T.E."/>
            <person name="Sorensen J.L."/>
            <person name="Fitzpatrick D.A."/>
            <person name="Frisvad J.C."/>
            <person name="Nielsen K.L."/>
        </authorList>
    </citation>
    <scope>NUCLEOTIDE SEQUENCE</scope>
    <source>
        <strain evidence="2">IBT 21917</strain>
    </source>
</reference>
<dbReference type="AlphaFoldDB" id="A0A9W9LF90"/>
<feature type="region of interest" description="Disordered" evidence="1">
    <location>
        <begin position="706"/>
        <end position="728"/>
    </location>
</feature>